<dbReference type="InterPro" id="IPR007219">
    <property type="entry name" value="XnlR_reg_dom"/>
</dbReference>
<gene>
    <name evidence="6" type="ORF">QM012_005417</name>
</gene>
<protein>
    <recommendedName>
        <fullName evidence="5">Xylanolytic transcriptional activator regulatory domain-containing protein</fullName>
    </recommendedName>
</protein>
<keyword evidence="7" id="KW-1185">Reference proteome</keyword>
<accession>A0ABR0T5D9</accession>
<keyword evidence="3" id="KW-0539">Nucleus</keyword>
<reference evidence="6 7" key="1">
    <citation type="submission" date="2023-11" db="EMBL/GenBank/DDBJ databases">
        <title>Draft genome sequence and annotation of the polyextremotolerant black yeast-like fungus Aureobasidium pullulans NRRL 62042.</title>
        <authorList>
            <person name="Dielentheis-Frenken M.R.E."/>
            <person name="Wibberg D."/>
            <person name="Blank L.M."/>
            <person name="Tiso T."/>
        </authorList>
    </citation>
    <scope>NUCLEOTIDE SEQUENCE [LARGE SCALE GENOMIC DNA]</scope>
    <source>
        <strain evidence="6 7">NRRL 62042</strain>
    </source>
</reference>
<comment type="caution">
    <text evidence="6">The sequence shown here is derived from an EMBL/GenBank/DDBJ whole genome shotgun (WGS) entry which is preliminary data.</text>
</comment>
<evidence type="ECO:0000259" key="5">
    <source>
        <dbReference type="Pfam" id="PF04082"/>
    </source>
</evidence>
<dbReference type="InterPro" id="IPR051127">
    <property type="entry name" value="Fungal_SecMet_Regulators"/>
</dbReference>
<dbReference type="EMBL" id="JASGXD010000023">
    <property type="protein sequence ID" value="KAK5999564.1"/>
    <property type="molecule type" value="Genomic_DNA"/>
</dbReference>
<organism evidence="6 7">
    <name type="scientific">Aureobasidium pullulans</name>
    <name type="common">Black yeast</name>
    <name type="synonym">Pullularia pullulans</name>
    <dbReference type="NCBI Taxonomy" id="5580"/>
    <lineage>
        <taxon>Eukaryota</taxon>
        <taxon>Fungi</taxon>
        <taxon>Dikarya</taxon>
        <taxon>Ascomycota</taxon>
        <taxon>Pezizomycotina</taxon>
        <taxon>Dothideomycetes</taxon>
        <taxon>Dothideomycetidae</taxon>
        <taxon>Dothideales</taxon>
        <taxon>Saccotheciaceae</taxon>
        <taxon>Aureobasidium</taxon>
    </lineage>
</organism>
<name>A0ABR0T5D9_AURPU</name>
<keyword evidence="1" id="KW-0805">Transcription regulation</keyword>
<evidence type="ECO:0000313" key="6">
    <source>
        <dbReference type="EMBL" id="KAK5999564.1"/>
    </source>
</evidence>
<proteinExistence type="predicted"/>
<evidence type="ECO:0000256" key="1">
    <source>
        <dbReference type="ARBA" id="ARBA00023015"/>
    </source>
</evidence>
<dbReference type="PANTHER" id="PTHR47424">
    <property type="entry name" value="REGULATORY PROTEIN GAL4"/>
    <property type="match status" value="1"/>
</dbReference>
<evidence type="ECO:0000256" key="2">
    <source>
        <dbReference type="ARBA" id="ARBA00023163"/>
    </source>
</evidence>
<dbReference type="Proteomes" id="UP001341245">
    <property type="component" value="Unassembled WGS sequence"/>
</dbReference>
<feature type="domain" description="Xylanolytic transcriptional activator regulatory" evidence="5">
    <location>
        <begin position="26"/>
        <end position="78"/>
    </location>
</feature>
<feature type="region of interest" description="Disordered" evidence="4">
    <location>
        <begin position="246"/>
        <end position="272"/>
    </location>
</feature>
<evidence type="ECO:0000313" key="7">
    <source>
        <dbReference type="Proteomes" id="UP001341245"/>
    </source>
</evidence>
<dbReference type="PANTHER" id="PTHR47424:SF5">
    <property type="entry name" value="ZN(II)2CYS6 TRANSCRIPTION FACTOR (EUROFUNG)"/>
    <property type="match status" value="1"/>
</dbReference>
<keyword evidence="2" id="KW-0804">Transcription</keyword>
<dbReference type="CDD" id="cd12148">
    <property type="entry name" value="fungal_TF_MHR"/>
    <property type="match status" value="1"/>
</dbReference>
<evidence type="ECO:0000256" key="4">
    <source>
        <dbReference type="SAM" id="MobiDB-lite"/>
    </source>
</evidence>
<dbReference type="Pfam" id="PF04082">
    <property type="entry name" value="Fungal_trans"/>
    <property type="match status" value="1"/>
</dbReference>
<sequence length="438" mass="49636">MSADQIWQIILWAQHFVKQLCSAYTESTLKRRTWWSLYVLDTWANTTTGRPSLGQPDKGITVQIPYVKDVSDPATVNFLPLAHNVAFCRIASQIQDALSASPLLPFEELNRLDRELLQWHADLPIYLKPTRMVAAENSRSQKRTETAKALETPSMIMYWRYQNLRLLLHRPYLLATALREVNDSSLSAEERVGVGRCKAVAARTISDISDMCPEDLLAGWNGVWFMYQAVMVPLVCVFSSLGKPQRKPADHDQNIEITDSPTVDGTGGDGKRHEQTEIYEWQALIEKALHFFERMNRWSVAAKKSRDVVSRLYEASKMLASGDFDYSFTAQDQPIRVNNPPLSLGTVLNSQSDAPSLYENNQIPNLTSDMMTEDIWGLSPNGAAAMNNFWFDDMMWDVPVADIDMFENTGNGLSYSELDWLASLDAQTSGDQSWQFQQ</sequence>
<evidence type="ECO:0000256" key="3">
    <source>
        <dbReference type="ARBA" id="ARBA00023242"/>
    </source>
</evidence>